<keyword evidence="2" id="KW-0624">Polysaccharide degradation</keyword>
<evidence type="ECO:0000256" key="3">
    <source>
        <dbReference type="SAM" id="SignalP"/>
    </source>
</evidence>
<name>A0A1H9TG60_9MICO</name>
<keyword evidence="1" id="KW-0378">Hydrolase</keyword>
<evidence type="ECO:0000256" key="2">
    <source>
        <dbReference type="ARBA" id="ARBA00023326"/>
    </source>
</evidence>
<dbReference type="SMART" id="SM00060">
    <property type="entry name" value="FN3"/>
    <property type="match status" value="2"/>
</dbReference>
<keyword evidence="2" id="KW-0119">Carbohydrate metabolism</keyword>
<evidence type="ECO:0000313" key="6">
    <source>
        <dbReference type="Proteomes" id="UP000199019"/>
    </source>
</evidence>
<sequence length="1311" mass="134139">MLRAVHHRVVAFVAGMAVVLLSFVGLPAAHAANVEIAVDGGQTLQTISALGADINPHSWDNGKLKPVLDLLIDQAGMKTFRVGMDMIDWESTNDNADPNTFNWDYYNPIYSGQTSFDTKYAGSNFADTWNVIDYLHQRGVPDSAIELSFMGPGPSWMGGSSLASGQEDEFVEEVLSAAYYGYSHGHAFGLFSPNNEPDISANEGVTMSDTRYADILNRLAGRMDTLGMGGVKLLGPETCCTVGYASPMKNFPALLAKLAHFDFHNYNGDDNGAAGAVAGTGKDFWISEYANWNQTFAYLDQGASGLQMWEAYDSVYNHAVVNGKGSDPGNDSLPYGNTPLIAYNKTTGVYTPRNEFYYFGQLFRWVPIGAQRIHASSGNSNVKIKAFRDAPTTRLTLVGENTSGSAQTLTIALSNLATPPAFQYYQSNSSSHMAQGADVPVSGGSATVTVPANTTFTLTGLGVPDEAAPTAPRDLSATGAMGTANLAWSASTDNVGVTRYNVYRSTTSGFTPGDATRVGQSSTTSFTDAGLSAGTYYYVVTAQDAVGNTSPPSNEASATVTADTTAPAVSVTAPGNGTTVSGTVNVTASASDNVGVAGVQLKLDGTNLGSEVTTTPYTTTWDTTKASNGSHLLTAVARDAAGNTTTSSAVAVTVSNAVTGTQLLGLNTIQGSADSDAAGEAEAFRSTATASGQAGSLTLYVDSGSGATTLKVGVYSDTSGRPGTLLASGSLSAPRSAAWNTVVLSPNPTLSSGTPYWVALLGTGGQINYRDTSTGSCSQSNATTGLSNLPSTWSPGTTWPTCNLSAYVSATAPDTTVPTASITSPADNATVSGQLTVDVSASDDVGISKVELYVDGTLTSTRTASPYTFTVDTTRLTNAAHQLTAKAYDAAGNVGTSAAVSVTVLNGTPTDTTPPTAPTGLSQTGATATTATLSWMPSTDDVGVAGYGYYDAGSTPLGTTTSTSHTYTGLTCGTTYPVGVDAYDAAGNRSAKATTTLNSAACDTQAPSVSLTSPAAGATVSGTISVAASATDNVGVAGVQFRLDGATLGVEDTTAPYTVAWDTTTATAGSHTLTAVARDAAGNTTTSSPVTVTVTGSQPVTLDKQVTTHQSTRSTRITSPALTTAGPNELLVAFISSDGPSQTGGETFSSVTGGGLSWTLRKRVNASFGTSEIWTAPAATVARRITVRANRSSGSYAGSITVAAFRNASLTTPGATGGASASSGAPTASLTATRTGAVVWGVGNDWDRAAARTVGAGQTLVDQFLATGPACTFWVQRLNSPGTAGQTMTVSDTAPTTDQWNLATIEIIPAG</sequence>
<dbReference type="PROSITE" id="PS50853">
    <property type="entry name" value="FN3"/>
    <property type="match status" value="2"/>
</dbReference>
<feature type="domain" description="Fibronectin type-III" evidence="4">
    <location>
        <begin position="914"/>
        <end position="1007"/>
    </location>
</feature>
<feature type="chain" id="PRO_5011721044" evidence="3">
    <location>
        <begin position="32"/>
        <end position="1311"/>
    </location>
</feature>
<dbReference type="InterPro" id="IPR017853">
    <property type="entry name" value="GH"/>
</dbReference>
<dbReference type="GO" id="GO:0000272">
    <property type="term" value="P:polysaccharide catabolic process"/>
    <property type="evidence" value="ECO:0007669"/>
    <property type="project" value="UniProtKB-KW"/>
</dbReference>
<feature type="domain" description="Fibronectin type-III" evidence="4">
    <location>
        <begin position="468"/>
        <end position="564"/>
    </location>
</feature>
<feature type="signal peptide" evidence="3">
    <location>
        <begin position="1"/>
        <end position="31"/>
    </location>
</feature>
<accession>A0A1H9TG60</accession>
<dbReference type="Proteomes" id="UP000199019">
    <property type="component" value="Unassembled WGS sequence"/>
</dbReference>
<reference evidence="6" key="1">
    <citation type="submission" date="2016-10" db="EMBL/GenBank/DDBJ databases">
        <authorList>
            <person name="Varghese N."/>
            <person name="Submissions S."/>
        </authorList>
    </citation>
    <scope>NUCLEOTIDE SEQUENCE [LARGE SCALE GENOMIC DNA]</scope>
    <source>
        <strain evidence="6">CGMCC 1.6963</strain>
    </source>
</reference>
<dbReference type="InterPro" id="IPR036116">
    <property type="entry name" value="FN3_sf"/>
</dbReference>
<keyword evidence="1" id="KW-0326">Glycosidase</keyword>
<dbReference type="InterPro" id="IPR003961">
    <property type="entry name" value="FN3_dom"/>
</dbReference>
<protein>
    <submittedName>
        <fullName evidence="5">Ig-like domain (Group 3)</fullName>
    </submittedName>
</protein>
<evidence type="ECO:0000313" key="5">
    <source>
        <dbReference type="EMBL" id="SER96086.1"/>
    </source>
</evidence>
<evidence type="ECO:0000256" key="1">
    <source>
        <dbReference type="ARBA" id="ARBA00023295"/>
    </source>
</evidence>
<dbReference type="STRING" id="587636.SAMN05216199_1594"/>
<dbReference type="InterPro" id="IPR013783">
    <property type="entry name" value="Ig-like_fold"/>
</dbReference>
<dbReference type="Gene3D" id="2.60.40.1180">
    <property type="entry name" value="Golgi alpha-mannosidase II"/>
    <property type="match status" value="1"/>
</dbReference>
<dbReference type="GO" id="GO:0016798">
    <property type="term" value="F:hydrolase activity, acting on glycosyl bonds"/>
    <property type="evidence" value="ECO:0007669"/>
    <property type="project" value="UniProtKB-KW"/>
</dbReference>
<dbReference type="SUPFAM" id="SSF51445">
    <property type="entry name" value="(Trans)glycosidases"/>
    <property type="match status" value="1"/>
</dbReference>
<dbReference type="EMBL" id="FOHB01000002">
    <property type="protein sequence ID" value="SER96086.1"/>
    <property type="molecule type" value="Genomic_DNA"/>
</dbReference>
<keyword evidence="3" id="KW-0732">Signal</keyword>
<keyword evidence="6" id="KW-1185">Reference proteome</keyword>
<organism evidence="5 6">
    <name type="scientific">Pedococcus cremeus</name>
    <dbReference type="NCBI Taxonomy" id="587636"/>
    <lineage>
        <taxon>Bacteria</taxon>
        <taxon>Bacillati</taxon>
        <taxon>Actinomycetota</taxon>
        <taxon>Actinomycetes</taxon>
        <taxon>Micrococcales</taxon>
        <taxon>Intrasporangiaceae</taxon>
        <taxon>Pedococcus</taxon>
    </lineage>
</organism>
<gene>
    <name evidence="5" type="ORF">SAMN05216199_1594</name>
</gene>
<dbReference type="InterPro" id="IPR013780">
    <property type="entry name" value="Glyco_hydro_b"/>
</dbReference>
<dbReference type="Pfam" id="PF00041">
    <property type="entry name" value="fn3"/>
    <property type="match status" value="1"/>
</dbReference>
<evidence type="ECO:0000259" key="4">
    <source>
        <dbReference type="PROSITE" id="PS50853"/>
    </source>
</evidence>
<dbReference type="Gene3D" id="3.20.20.80">
    <property type="entry name" value="Glycosidases"/>
    <property type="match status" value="1"/>
</dbReference>
<dbReference type="SUPFAM" id="SSF49265">
    <property type="entry name" value="Fibronectin type III"/>
    <property type="match status" value="2"/>
</dbReference>
<proteinExistence type="predicted"/>
<dbReference type="CDD" id="cd00063">
    <property type="entry name" value="FN3"/>
    <property type="match status" value="1"/>
</dbReference>
<dbReference type="Pfam" id="PF17957">
    <property type="entry name" value="Big_7"/>
    <property type="match status" value="3"/>
</dbReference>
<dbReference type="Gene3D" id="2.60.40.10">
    <property type="entry name" value="Immunoglobulins"/>
    <property type="match status" value="5"/>
</dbReference>